<name>A0A194XCV0_MOLSC</name>
<keyword evidence="1" id="KW-0472">Membrane</keyword>
<dbReference type="Proteomes" id="UP000070700">
    <property type="component" value="Unassembled WGS sequence"/>
</dbReference>
<dbReference type="RefSeq" id="XP_018071937.1">
    <property type="nucleotide sequence ID" value="XM_018208903.1"/>
</dbReference>
<dbReference type="AlphaFoldDB" id="A0A194XCV0"/>
<sequence length="186" mass="20687">MMSNKPKNTPAYGYRRVGTRAEHRESTPLVVSPDHLEIHLNQNLENHLKNKLENPIEQFSHRDLPPPYHPRTEIATMDPTEIPAKDNHAEIATMDNTEIPAKDNRTKNPAKGNDLERGILTERSPLLSIAPLSLSLTAPLSITTSGVRVHINRSCTFLLFLLAILVGVAFLAIAACYVWKTIRGGV</sequence>
<keyword evidence="1" id="KW-0812">Transmembrane</keyword>
<protein>
    <submittedName>
        <fullName evidence="2">Uncharacterized protein</fullName>
    </submittedName>
</protein>
<dbReference type="OrthoDB" id="10552392at2759"/>
<dbReference type="InParanoid" id="A0A194XCV0"/>
<evidence type="ECO:0000256" key="1">
    <source>
        <dbReference type="SAM" id="Phobius"/>
    </source>
</evidence>
<reference evidence="2 3" key="1">
    <citation type="submission" date="2015-10" db="EMBL/GenBank/DDBJ databases">
        <title>Full genome of DAOMC 229536 Phialocephala scopiformis, a fungal endophyte of spruce producing the potent anti-insectan compound rugulosin.</title>
        <authorList>
            <consortium name="DOE Joint Genome Institute"/>
            <person name="Walker A.K."/>
            <person name="Frasz S.L."/>
            <person name="Seifert K.A."/>
            <person name="Miller J.D."/>
            <person name="Mondo S.J."/>
            <person name="Labutti K."/>
            <person name="Lipzen A."/>
            <person name="Dockter R."/>
            <person name="Kennedy M."/>
            <person name="Grigoriev I.V."/>
            <person name="Spatafora J.W."/>
        </authorList>
    </citation>
    <scope>NUCLEOTIDE SEQUENCE [LARGE SCALE GENOMIC DNA]</scope>
    <source>
        <strain evidence="2 3">CBS 120377</strain>
    </source>
</reference>
<feature type="transmembrane region" description="Helical" evidence="1">
    <location>
        <begin position="157"/>
        <end position="179"/>
    </location>
</feature>
<organism evidence="2 3">
    <name type="scientific">Mollisia scopiformis</name>
    <name type="common">Conifer needle endophyte fungus</name>
    <name type="synonym">Phialocephala scopiformis</name>
    <dbReference type="NCBI Taxonomy" id="149040"/>
    <lineage>
        <taxon>Eukaryota</taxon>
        <taxon>Fungi</taxon>
        <taxon>Dikarya</taxon>
        <taxon>Ascomycota</taxon>
        <taxon>Pezizomycotina</taxon>
        <taxon>Leotiomycetes</taxon>
        <taxon>Helotiales</taxon>
        <taxon>Mollisiaceae</taxon>
        <taxon>Mollisia</taxon>
    </lineage>
</organism>
<evidence type="ECO:0000313" key="2">
    <source>
        <dbReference type="EMBL" id="KUJ17582.1"/>
    </source>
</evidence>
<keyword evidence="1" id="KW-1133">Transmembrane helix</keyword>
<accession>A0A194XCV0</accession>
<gene>
    <name evidence="2" type="ORF">LY89DRAFT_57757</name>
</gene>
<dbReference type="GeneID" id="28818629"/>
<proteinExistence type="predicted"/>
<dbReference type="KEGG" id="psco:LY89DRAFT_57757"/>
<keyword evidence="3" id="KW-1185">Reference proteome</keyword>
<dbReference type="EMBL" id="KQ947414">
    <property type="protein sequence ID" value="KUJ17582.1"/>
    <property type="molecule type" value="Genomic_DNA"/>
</dbReference>
<evidence type="ECO:0000313" key="3">
    <source>
        <dbReference type="Proteomes" id="UP000070700"/>
    </source>
</evidence>